<evidence type="ECO:0000259" key="7">
    <source>
        <dbReference type="Pfam" id="PF07980"/>
    </source>
</evidence>
<dbReference type="Pfam" id="PF07980">
    <property type="entry name" value="SusD_RagB"/>
    <property type="match status" value="1"/>
</dbReference>
<evidence type="ECO:0000259" key="8">
    <source>
        <dbReference type="Pfam" id="PF14322"/>
    </source>
</evidence>
<dbReference type="InterPro" id="IPR012944">
    <property type="entry name" value="SusD_RagB_dom"/>
</dbReference>
<evidence type="ECO:0000256" key="3">
    <source>
        <dbReference type="ARBA" id="ARBA00022729"/>
    </source>
</evidence>
<dbReference type="Pfam" id="PF14322">
    <property type="entry name" value="SusD-like_3"/>
    <property type="match status" value="1"/>
</dbReference>
<dbReference type="InterPro" id="IPR033985">
    <property type="entry name" value="SusD-like_N"/>
</dbReference>
<feature type="chain" id="PRO_5012409771" evidence="6">
    <location>
        <begin position="20"/>
        <end position="651"/>
    </location>
</feature>
<keyword evidence="5" id="KW-0998">Cell outer membrane</keyword>
<protein>
    <submittedName>
        <fullName evidence="9">Starch-binding associating with outer membrane</fullName>
    </submittedName>
</protein>
<keyword evidence="3 6" id="KW-0732">Signal</keyword>
<accession>A0A1M6RZ21</accession>
<proteinExistence type="inferred from homology"/>
<dbReference type="Proteomes" id="UP000184130">
    <property type="component" value="Unassembled WGS sequence"/>
</dbReference>
<reference evidence="9 10" key="1">
    <citation type="submission" date="2016-11" db="EMBL/GenBank/DDBJ databases">
        <authorList>
            <person name="Jaros S."/>
            <person name="Januszkiewicz K."/>
            <person name="Wedrychowicz H."/>
        </authorList>
    </citation>
    <scope>NUCLEOTIDE SEQUENCE [LARGE SCALE GENOMIC DNA]</scope>
    <source>
        <strain evidence="9 10">KHT3</strain>
    </source>
</reference>
<evidence type="ECO:0000313" key="9">
    <source>
        <dbReference type="EMBL" id="SHK37549.1"/>
    </source>
</evidence>
<comment type="similarity">
    <text evidence="2">Belongs to the SusD family.</text>
</comment>
<feature type="signal peptide" evidence="6">
    <location>
        <begin position="1"/>
        <end position="19"/>
    </location>
</feature>
<sequence length="651" mass="74319">MKTIKYLLFIALVSTLITACNDLELEPKGILAENLLFKSEVGVQQYFARVYVSLPIEDFNYYQGEGYKKEGNAWEGQKNSPSSVCLEGNGRGENMDAGYYWPYSEIRYVNTFLSEFPNYRENYTEADYEALLSEGYFIRAFYYFGLVKRFGGVPLISTPQDPKADSDSLKVPRSTEYDTYKFIYRDLKYAMEHGSTDKKRTTRGTAYAAAALMSRVMLYAASSANYGWTVGTTGPAVNAGLMIIPQEYAEEFYQYAYDACKFLHDAGFKLHTAGDAETAFVEALTNDTEEDIFMKRFGNVTTLEAGGNRNTGLFHSWDAMTMPLGTGLSSSVGCALQGCWESAKLFQMPAIVDEDGKPIRFNNPSELWNTDEMEGRARATFFFSGMTEPVSGEKMDFQAGIFKTYGDHTQADGCPYGGSNDFTNENRVIGGDNEMLNGMRINGRYGMVTNHGDEGWNYMGIGVRKYVGTTTSRGKELHQSSTNWKVLRYGEVLCNWAEAAYELGTLRGNESLKQEAITHINELHARAGARPYVYKTDAQNVNEIDAEQYPYSYNVDENLQYIRDERVRELCFENQHYWDLRRWRVYHDLFQNTIAHCLSCYYVLDEDKYIFLPDEPTMNSYRRTFYSSQYYKQIGDDEINKNDLIIRNDGF</sequence>
<evidence type="ECO:0000256" key="5">
    <source>
        <dbReference type="ARBA" id="ARBA00023237"/>
    </source>
</evidence>
<keyword evidence="4" id="KW-0472">Membrane</keyword>
<evidence type="ECO:0000256" key="1">
    <source>
        <dbReference type="ARBA" id="ARBA00004442"/>
    </source>
</evidence>
<dbReference type="GO" id="GO:0009279">
    <property type="term" value="C:cell outer membrane"/>
    <property type="evidence" value="ECO:0007669"/>
    <property type="project" value="UniProtKB-SubCell"/>
</dbReference>
<gene>
    <name evidence="9" type="ORF">SAMN05216463_102182</name>
</gene>
<dbReference type="RefSeq" id="WP_073204556.1">
    <property type="nucleotide sequence ID" value="NZ_FRBD01000002.1"/>
</dbReference>
<comment type="subcellular location">
    <subcellularLocation>
        <location evidence="1">Cell outer membrane</location>
    </subcellularLocation>
</comment>
<feature type="domain" description="RagB/SusD" evidence="7">
    <location>
        <begin position="368"/>
        <end position="650"/>
    </location>
</feature>
<dbReference type="InterPro" id="IPR011990">
    <property type="entry name" value="TPR-like_helical_dom_sf"/>
</dbReference>
<dbReference type="Gene3D" id="1.25.40.390">
    <property type="match status" value="1"/>
</dbReference>
<name>A0A1M6RZ21_XYLRU</name>
<evidence type="ECO:0000256" key="6">
    <source>
        <dbReference type="SAM" id="SignalP"/>
    </source>
</evidence>
<evidence type="ECO:0000313" key="10">
    <source>
        <dbReference type="Proteomes" id="UP000184130"/>
    </source>
</evidence>
<feature type="domain" description="SusD-like N-terminal" evidence="8">
    <location>
        <begin position="72"/>
        <end position="218"/>
    </location>
</feature>
<dbReference type="PROSITE" id="PS51257">
    <property type="entry name" value="PROKAR_LIPOPROTEIN"/>
    <property type="match status" value="1"/>
</dbReference>
<organism evidence="9 10">
    <name type="scientific">Xylanibacter ruminicola</name>
    <name type="common">Prevotella ruminicola</name>
    <dbReference type="NCBI Taxonomy" id="839"/>
    <lineage>
        <taxon>Bacteria</taxon>
        <taxon>Pseudomonadati</taxon>
        <taxon>Bacteroidota</taxon>
        <taxon>Bacteroidia</taxon>
        <taxon>Bacteroidales</taxon>
        <taxon>Prevotellaceae</taxon>
        <taxon>Xylanibacter</taxon>
    </lineage>
</organism>
<evidence type="ECO:0000256" key="2">
    <source>
        <dbReference type="ARBA" id="ARBA00006275"/>
    </source>
</evidence>
<evidence type="ECO:0000256" key="4">
    <source>
        <dbReference type="ARBA" id="ARBA00023136"/>
    </source>
</evidence>
<dbReference type="OrthoDB" id="1109873at2"/>
<dbReference type="EMBL" id="FRBD01000002">
    <property type="protein sequence ID" value="SHK37549.1"/>
    <property type="molecule type" value="Genomic_DNA"/>
</dbReference>
<dbReference type="AlphaFoldDB" id="A0A1M6RZ21"/>
<dbReference type="SUPFAM" id="SSF48452">
    <property type="entry name" value="TPR-like"/>
    <property type="match status" value="1"/>
</dbReference>